<feature type="transmembrane region" description="Helical" evidence="2">
    <location>
        <begin position="432"/>
        <end position="455"/>
    </location>
</feature>
<feature type="region of interest" description="Disordered" evidence="1">
    <location>
        <begin position="462"/>
        <end position="483"/>
    </location>
</feature>
<keyword evidence="3" id="KW-0732">Signal</keyword>
<evidence type="ECO:0000256" key="1">
    <source>
        <dbReference type="SAM" id="MobiDB-lite"/>
    </source>
</evidence>
<keyword evidence="2" id="KW-1133">Transmembrane helix</keyword>
<sequence length="564" mass="61862">MLLFLIFPFSLSIDLGIPSYQFGYFGPLYDDEFCNNFNANWKETMENACKYLTGQAHDICMQTAELNKGAVCEAGSDINALLNKVAKGSELLYITLSNVPSDMSAMDLNLIPSKSMVSVIYSGYYNKILESPLQAELHNATKIIKKLTKMAAKGLDIRKNPYILSEKLTPKTLRKEESQNKRSPKANSYPLILNGEVGSKAYYLCLMNLFISFSTPANMPYLYISGCSFHSDSKGINANDLIVTSGVFNNLYYSNMEGDSQFVQVQQISVMYLEVESTIRIQFENNQWNVFYYRSSTYQNLLAGGIPYNWAKTFNIITITLNFNLFIADSSVTTLGNVNITVGQVTIGSNPGSAKLLYDYPGYPGDGMTKETIKITTESDTPGAWDSVEKPSVTLTTTSTLYDVDTKDCAVKVKQEEMYKYEKKGSGLSGGAIAGIVIGVIALVAILAVVGFFAYKHFSKSKVGGEGDETQQKTALNGQGGGYGAADQNGKIAGYPNVGVGYPYQPPQGYPMNTVYHPGYPPQYQPPQEQQQQPPSEQQPLPTEGQPTDNSQQSADPPADAPIP</sequence>
<dbReference type="RefSeq" id="XP_068370412.1">
    <property type="nucleotide sequence ID" value="XM_068513605.1"/>
</dbReference>
<feature type="compositionally biased region" description="Polar residues" evidence="1">
    <location>
        <begin position="545"/>
        <end position="555"/>
    </location>
</feature>
<feature type="region of interest" description="Disordered" evidence="1">
    <location>
        <begin position="510"/>
        <end position="564"/>
    </location>
</feature>
<feature type="chain" id="PRO_5013198809" evidence="3">
    <location>
        <begin position="17"/>
        <end position="564"/>
    </location>
</feature>
<evidence type="ECO:0000256" key="2">
    <source>
        <dbReference type="SAM" id="Phobius"/>
    </source>
</evidence>
<keyword evidence="2" id="KW-0812">Transmembrane</keyword>
<gene>
    <name evidence="4" type="ORF">TRFO_41147</name>
</gene>
<dbReference type="GeneID" id="94848309"/>
<name>A0A1J4L5J1_9EUKA</name>
<accession>A0A1J4L5J1</accession>
<comment type="caution">
    <text evidence="4">The sequence shown here is derived from an EMBL/GenBank/DDBJ whole genome shotgun (WGS) entry which is preliminary data.</text>
</comment>
<dbReference type="EMBL" id="MLAK01000019">
    <property type="protein sequence ID" value="OHT17276.1"/>
    <property type="molecule type" value="Genomic_DNA"/>
</dbReference>
<keyword evidence="5" id="KW-1185">Reference proteome</keyword>
<evidence type="ECO:0000256" key="3">
    <source>
        <dbReference type="SAM" id="SignalP"/>
    </source>
</evidence>
<dbReference type="CDD" id="cd12087">
    <property type="entry name" value="TM_EGFR-like"/>
    <property type="match status" value="1"/>
</dbReference>
<dbReference type="AlphaFoldDB" id="A0A1J4L5J1"/>
<keyword evidence="2" id="KW-0472">Membrane</keyword>
<proteinExistence type="predicted"/>
<feature type="signal peptide" evidence="3">
    <location>
        <begin position="1"/>
        <end position="16"/>
    </location>
</feature>
<dbReference type="VEuPathDB" id="TrichDB:TRFO_41147"/>
<organism evidence="4 5">
    <name type="scientific">Tritrichomonas foetus</name>
    <dbReference type="NCBI Taxonomy" id="1144522"/>
    <lineage>
        <taxon>Eukaryota</taxon>
        <taxon>Metamonada</taxon>
        <taxon>Parabasalia</taxon>
        <taxon>Tritrichomonadida</taxon>
        <taxon>Tritrichomonadidae</taxon>
        <taxon>Tritrichomonas</taxon>
    </lineage>
</organism>
<protein>
    <submittedName>
        <fullName evidence="4">Uncharacterized protein</fullName>
    </submittedName>
</protein>
<feature type="compositionally biased region" description="Low complexity" evidence="1">
    <location>
        <begin position="526"/>
        <end position="542"/>
    </location>
</feature>
<evidence type="ECO:0000313" key="4">
    <source>
        <dbReference type="EMBL" id="OHT17276.1"/>
    </source>
</evidence>
<evidence type="ECO:0000313" key="5">
    <source>
        <dbReference type="Proteomes" id="UP000179807"/>
    </source>
</evidence>
<reference evidence="4" key="1">
    <citation type="submission" date="2016-10" db="EMBL/GenBank/DDBJ databases">
        <authorList>
            <person name="Benchimol M."/>
            <person name="Almeida L.G."/>
            <person name="Vasconcelos A.T."/>
            <person name="Perreira-Neves A."/>
            <person name="Rosa I.A."/>
            <person name="Tasca T."/>
            <person name="Bogo M.R."/>
            <person name="de Souza W."/>
        </authorList>
    </citation>
    <scope>NUCLEOTIDE SEQUENCE [LARGE SCALE GENOMIC DNA]</scope>
    <source>
        <strain evidence="4">K</strain>
    </source>
</reference>
<dbReference type="Proteomes" id="UP000179807">
    <property type="component" value="Unassembled WGS sequence"/>
</dbReference>